<gene>
    <name evidence="2" type="ORF">OSTLU_31725</name>
</gene>
<dbReference type="OMA" id="IATEMRH"/>
<evidence type="ECO:0000256" key="1">
    <source>
        <dbReference type="SAM" id="Phobius"/>
    </source>
</evidence>
<sequence>MAAKKEKVVVEKAPVEPGYEMSKENIAKLAVYILCLWTFFSGIYAALIFITTGMRHAPYRHLPPKYLGMFRYVGNDASKTAPTTLPALLPWVKAAMSGCSSFVNTCVPTSTSTTNNPIGFPESGCATLCMNA</sequence>
<evidence type="ECO:0000313" key="3">
    <source>
        <dbReference type="Proteomes" id="UP000001568"/>
    </source>
</evidence>
<name>A4RXK4_OSTLU</name>
<organism evidence="2 3">
    <name type="scientific">Ostreococcus lucimarinus (strain CCE9901)</name>
    <dbReference type="NCBI Taxonomy" id="436017"/>
    <lineage>
        <taxon>Eukaryota</taxon>
        <taxon>Viridiplantae</taxon>
        <taxon>Chlorophyta</taxon>
        <taxon>Mamiellophyceae</taxon>
        <taxon>Mamiellales</taxon>
        <taxon>Bathycoccaceae</taxon>
        <taxon>Ostreococcus</taxon>
    </lineage>
</organism>
<dbReference type="EMBL" id="CP000585">
    <property type="protein sequence ID" value="ABO96305.1"/>
    <property type="molecule type" value="Genomic_DNA"/>
</dbReference>
<dbReference type="Proteomes" id="UP000001568">
    <property type="component" value="Chromosome 5"/>
</dbReference>
<proteinExistence type="predicted"/>
<dbReference type="RefSeq" id="XP_001418012.1">
    <property type="nucleotide sequence ID" value="XM_001417975.1"/>
</dbReference>
<dbReference type="AlphaFoldDB" id="A4RXK4"/>
<dbReference type="HOGENOM" id="CLU_1920616_0_0_1"/>
<dbReference type="Gramene" id="ABO96305">
    <property type="protein sequence ID" value="ABO96305"/>
    <property type="gene ID" value="OSTLU_31725"/>
</dbReference>
<reference evidence="2 3" key="1">
    <citation type="journal article" date="2007" name="Proc. Natl. Acad. Sci. U.S.A.">
        <title>The tiny eukaryote Ostreococcus provides genomic insights into the paradox of plankton speciation.</title>
        <authorList>
            <person name="Palenik B."/>
            <person name="Grimwood J."/>
            <person name="Aerts A."/>
            <person name="Rouze P."/>
            <person name="Salamov A."/>
            <person name="Putnam N."/>
            <person name="Dupont C."/>
            <person name="Jorgensen R."/>
            <person name="Derelle E."/>
            <person name="Rombauts S."/>
            <person name="Zhou K."/>
            <person name="Otillar R."/>
            <person name="Merchant S.S."/>
            <person name="Podell S."/>
            <person name="Gaasterland T."/>
            <person name="Napoli C."/>
            <person name="Gendler K."/>
            <person name="Manuell A."/>
            <person name="Tai V."/>
            <person name="Vallon O."/>
            <person name="Piganeau G."/>
            <person name="Jancek S."/>
            <person name="Heijde M."/>
            <person name="Jabbari K."/>
            <person name="Bowler C."/>
            <person name="Lohr M."/>
            <person name="Robbens S."/>
            <person name="Werner G."/>
            <person name="Dubchak I."/>
            <person name="Pazour G.J."/>
            <person name="Ren Q."/>
            <person name="Paulsen I."/>
            <person name="Delwiche C."/>
            <person name="Schmutz J."/>
            <person name="Rokhsar D."/>
            <person name="Van de Peer Y."/>
            <person name="Moreau H."/>
            <person name="Grigoriev I.V."/>
        </authorList>
    </citation>
    <scope>NUCLEOTIDE SEQUENCE [LARGE SCALE GENOMIC DNA]</scope>
    <source>
        <strain evidence="2 3">CCE9901</strain>
    </source>
</reference>
<evidence type="ECO:0000313" key="2">
    <source>
        <dbReference type="EMBL" id="ABO96305.1"/>
    </source>
</evidence>
<keyword evidence="1" id="KW-0812">Transmembrane</keyword>
<keyword evidence="3" id="KW-1185">Reference proteome</keyword>
<accession>A4RXK4</accession>
<dbReference type="GeneID" id="5001713"/>
<protein>
    <submittedName>
        <fullName evidence="2">Uncharacterized protein</fullName>
    </submittedName>
</protein>
<keyword evidence="1" id="KW-1133">Transmembrane helix</keyword>
<keyword evidence="1" id="KW-0472">Membrane</keyword>
<feature type="transmembrane region" description="Helical" evidence="1">
    <location>
        <begin position="29"/>
        <end position="50"/>
    </location>
</feature>
<dbReference type="KEGG" id="olu:OSTLU_31725"/>